<evidence type="ECO:0000256" key="6">
    <source>
        <dbReference type="ARBA" id="ARBA00023004"/>
    </source>
</evidence>
<dbReference type="Gene3D" id="2.40.170.20">
    <property type="entry name" value="TonB-dependent receptor, beta-barrel domain"/>
    <property type="match status" value="1"/>
</dbReference>
<dbReference type="PROSITE" id="PS52016">
    <property type="entry name" value="TONB_DEPENDENT_REC_3"/>
    <property type="match status" value="1"/>
</dbReference>
<comment type="subcellular location">
    <subcellularLocation>
        <location evidence="1 11">Cell outer membrane</location>
        <topology evidence="1 11">Multi-pass membrane protein</topology>
    </subcellularLocation>
</comment>
<dbReference type="InterPro" id="IPR036942">
    <property type="entry name" value="Beta-barrel_TonB_sf"/>
</dbReference>
<dbReference type="Pfam" id="PF07660">
    <property type="entry name" value="STN"/>
    <property type="match status" value="1"/>
</dbReference>
<dbReference type="EMBL" id="ANHY01000005">
    <property type="protein sequence ID" value="EKV31851.1"/>
    <property type="molecule type" value="Genomic_DNA"/>
</dbReference>
<accession>K9HUC4</accession>
<evidence type="ECO:0000256" key="8">
    <source>
        <dbReference type="ARBA" id="ARBA00023077"/>
    </source>
</evidence>
<keyword evidence="9 11" id="KW-0472">Membrane</keyword>
<dbReference type="AlphaFoldDB" id="K9HUC4"/>
<evidence type="ECO:0000256" key="5">
    <source>
        <dbReference type="ARBA" id="ARBA00022692"/>
    </source>
</evidence>
<dbReference type="Proteomes" id="UP000009881">
    <property type="component" value="Unassembled WGS sequence"/>
</dbReference>
<comment type="similarity">
    <text evidence="11 12">Belongs to the TonB-dependent receptor family.</text>
</comment>
<keyword evidence="3 11" id="KW-1134">Transmembrane beta strand</keyword>
<evidence type="ECO:0000256" key="13">
    <source>
        <dbReference type="SAM" id="SignalP"/>
    </source>
</evidence>
<dbReference type="Pfam" id="PF00593">
    <property type="entry name" value="TonB_dep_Rec_b-barrel"/>
    <property type="match status" value="1"/>
</dbReference>
<feature type="domain" description="Secretin/TonB short N-terminal" evidence="14">
    <location>
        <begin position="56"/>
        <end position="107"/>
    </location>
</feature>
<dbReference type="InterPro" id="IPR012910">
    <property type="entry name" value="Plug_dom"/>
</dbReference>
<dbReference type="Gene3D" id="3.55.50.30">
    <property type="match status" value="1"/>
</dbReference>
<evidence type="ECO:0000256" key="3">
    <source>
        <dbReference type="ARBA" id="ARBA00022452"/>
    </source>
</evidence>
<dbReference type="CDD" id="cd01347">
    <property type="entry name" value="ligand_gated_channel"/>
    <property type="match status" value="1"/>
</dbReference>
<name>K9HUC4_9PROT</name>
<keyword evidence="13" id="KW-0732">Signal</keyword>
<sequence>MLLMTTALAAAVVPMAGAQAQGASDPLVAQARQVAFSIPSQPLPDALAQFGRQSGLQVSADAALIRGRTAQGVSGSMAPEEALARMLAGTGVTFSMAGGDTVVLRATPAQQTESIRLAPIAVEGTLVGTRSGETEFETAASVEVYTAEDLEERPGTDEVRDLFQKTPNVVDFGEGNFAPAIRGVDATGPASGGTGFIAGTRPRATLSVDGRPLSTFEFVGGPTGLWDIEQVEVYRGPQTTLQGRNSIAGAIVVQTKDPTFYWEGAAQVAVGTEDRRRASAMLSGPLVEDNLAFRVAVDQIEATSFIDFTGPQAFDDVEEDNSTVLRGKLLFAPEKLPDFTAQLTVAHTDTRRPQSQLADPPFGQRTRRTSQTLFETESTDFILNGRYDFNDHLSLSNTTTYSDILFERSDAPARGQFTLDGPQITNETLLNYDNADAGVTGVLGAYVFHEDREDFIFTGTPLAATVEDRTLTTAVFGEVDWTVVPRWTLTLGARYEREHREREGTVFGITTDLDETFDAFLPKVGLAYDVTDDVTVGAVVSRGFNAGGAAVSFGASDPAGNPSPDPALGPRSFVYDSEFVWNYELYTRASLLDDRMVFSGNVFYSDFEDQQRTEQLSYPGGFTDTIIVNTPETRAYGAELGVTYAPVDSLEVFGDVGLLKTEIVQARDPSLEGNDFARAPSLTLSAGAVYRPAEDWMIGVDGRYVGAYYSTDGNNALAQTDPYMVANAKVAWQALDHVKVTASLNNIFGTDAETRLFSFPESAPPSLAQVVEPRVFWLGLTVAF</sequence>
<evidence type="ECO:0000256" key="4">
    <source>
        <dbReference type="ARBA" id="ARBA00022496"/>
    </source>
</evidence>
<dbReference type="eggNOG" id="COG4771">
    <property type="taxonomic scope" value="Bacteria"/>
</dbReference>
<evidence type="ECO:0000256" key="1">
    <source>
        <dbReference type="ARBA" id="ARBA00004571"/>
    </source>
</evidence>
<evidence type="ECO:0000256" key="7">
    <source>
        <dbReference type="ARBA" id="ARBA00023065"/>
    </source>
</evidence>
<evidence type="ECO:0000313" key="16">
    <source>
        <dbReference type="Proteomes" id="UP000009881"/>
    </source>
</evidence>
<keyword evidence="16" id="KW-1185">Reference proteome</keyword>
<dbReference type="InterPro" id="IPR011662">
    <property type="entry name" value="Secretin/TonB_short_N"/>
</dbReference>
<dbReference type="eggNOG" id="COG1629">
    <property type="taxonomic scope" value="Bacteria"/>
</dbReference>
<evidence type="ECO:0000313" key="15">
    <source>
        <dbReference type="EMBL" id="EKV31851.1"/>
    </source>
</evidence>
<dbReference type="Pfam" id="PF07715">
    <property type="entry name" value="Plug"/>
    <property type="match status" value="1"/>
</dbReference>
<evidence type="ECO:0000256" key="9">
    <source>
        <dbReference type="ARBA" id="ARBA00023136"/>
    </source>
</evidence>
<evidence type="ECO:0000256" key="10">
    <source>
        <dbReference type="ARBA" id="ARBA00023237"/>
    </source>
</evidence>
<keyword evidence="8 12" id="KW-0798">TonB box</keyword>
<keyword evidence="4" id="KW-0410">Iron transport</keyword>
<organism evidence="15 16">
    <name type="scientific">Caenispirillum salinarum AK4</name>
    <dbReference type="NCBI Taxonomy" id="1238182"/>
    <lineage>
        <taxon>Bacteria</taxon>
        <taxon>Pseudomonadati</taxon>
        <taxon>Pseudomonadota</taxon>
        <taxon>Alphaproteobacteria</taxon>
        <taxon>Rhodospirillales</taxon>
        <taxon>Novispirillaceae</taxon>
        <taxon>Caenispirillum</taxon>
    </lineage>
</organism>
<dbReference type="PANTHER" id="PTHR32552:SF81">
    <property type="entry name" value="TONB-DEPENDENT OUTER MEMBRANE RECEPTOR"/>
    <property type="match status" value="1"/>
</dbReference>
<dbReference type="SMART" id="SM00965">
    <property type="entry name" value="STN"/>
    <property type="match status" value="1"/>
</dbReference>
<dbReference type="InterPro" id="IPR000531">
    <property type="entry name" value="Beta-barrel_TonB"/>
</dbReference>
<reference evidence="15 16" key="1">
    <citation type="journal article" date="2013" name="Genome Announc.">
        <title>Draft Genome Sequence of an Alphaproteobacterium, Caenispirillum salinarum AK4(T), Isolated from a Solar Saltern.</title>
        <authorList>
            <person name="Khatri I."/>
            <person name="Singh A."/>
            <person name="Korpole S."/>
            <person name="Pinnaka A.K."/>
            <person name="Subramanian S."/>
        </authorList>
    </citation>
    <scope>NUCLEOTIDE SEQUENCE [LARGE SCALE GENOMIC DNA]</scope>
    <source>
        <strain evidence="15 16">AK4</strain>
    </source>
</reference>
<dbReference type="SUPFAM" id="SSF56935">
    <property type="entry name" value="Porins"/>
    <property type="match status" value="1"/>
</dbReference>
<dbReference type="InterPro" id="IPR039426">
    <property type="entry name" value="TonB-dep_rcpt-like"/>
</dbReference>
<keyword evidence="5 11" id="KW-0812">Transmembrane</keyword>
<keyword evidence="15" id="KW-0675">Receptor</keyword>
<keyword evidence="6" id="KW-0408">Iron</keyword>
<evidence type="ECO:0000256" key="11">
    <source>
        <dbReference type="PROSITE-ProRule" id="PRU01360"/>
    </source>
</evidence>
<dbReference type="GO" id="GO:0006826">
    <property type="term" value="P:iron ion transport"/>
    <property type="evidence" value="ECO:0007669"/>
    <property type="project" value="UniProtKB-KW"/>
</dbReference>
<dbReference type="PANTHER" id="PTHR32552">
    <property type="entry name" value="FERRICHROME IRON RECEPTOR-RELATED"/>
    <property type="match status" value="1"/>
</dbReference>
<keyword evidence="2 11" id="KW-0813">Transport</keyword>
<dbReference type="STRING" id="1238182.C882_3603"/>
<comment type="caution">
    <text evidence="15">The sequence shown here is derived from an EMBL/GenBank/DDBJ whole genome shotgun (WGS) entry which is preliminary data.</text>
</comment>
<proteinExistence type="inferred from homology"/>
<evidence type="ECO:0000259" key="14">
    <source>
        <dbReference type="SMART" id="SM00965"/>
    </source>
</evidence>
<gene>
    <name evidence="15" type="ORF">C882_3603</name>
</gene>
<evidence type="ECO:0000256" key="12">
    <source>
        <dbReference type="RuleBase" id="RU003357"/>
    </source>
</evidence>
<dbReference type="GO" id="GO:0009279">
    <property type="term" value="C:cell outer membrane"/>
    <property type="evidence" value="ECO:0007669"/>
    <property type="project" value="UniProtKB-SubCell"/>
</dbReference>
<keyword evidence="10 11" id="KW-0998">Cell outer membrane</keyword>
<feature type="signal peptide" evidence="13">
    <location>
        <begin position="1"/>
        <end position="20"/>
    </location>
</feature>
<protein>
    <submittedName>
        <fullName evidence="15">TonB-dependent receptor</fullName>
    </submittedName>
</protein>
<keyword evidence="7" id="KW-0406">Ion transport</keyword>
<evidence type="ECO:0000256" key="2">
    <source>
        <dbReference type="ARBA" id="ARBA00022448"/>
    </source>
</evidence>
<feature type="chain" id="PRO_5003931896" evidence="13">
    <location>
        <begin position="21"/>
        <end position="784"/>
    </location>
</feature>